<dbReference type="EMBL" id="UZAI01010780">
    <property type="protein sequence ID" value="VDP07728.1"/>
    <property type="molecule type" value="Genomic_DNA"/>
</dbReference>
<dbReference type="AlphaFoldDB" id="A0A3P8BDJ0"/>
<dbReference type="GO" id="GO:0005525">
    <property type="term" value="F:GTP binding"/>
    <property type="evidence" value="ECO:0007669"/>
    <property type="project" value="UniProtKB-KW"/>
</dbReference>
<keyword evidence="4" id="KW-1185">Reference proteome</keyword>
<dbReference type="GO" id="GO:0005730">
    <property type="term" value="C:nucleolus"/>
    <property type="evidence" value="ECO:0007669"/>
    <property type="project" value="TreeGrafter"/>
</dbReference>
<sequence>MAGETKVWQYVTLMKSIFLIDCPGVVYPDGNTEAELVMKGVVRVEYLQQPDLYIRDVLERVKPEFLQAKYNLPPLSSDDVQNYLQKQITDNEANNESSKDINSTLSQSSTTPLLWNDYPELFLETLARQSGKLLKVIENLLSFCIICV</sequence>
<keyword evidence="2" id="KW-0342">GTP-binding</keyword>
<dbReference type="PANTHER" id="PTHR11089:SF9">
    <property type="entry name" value="NUCLEOLAR GTP-BINDING PROTEIN 2"/>
    <property type="match status" value="1"/>
</dbReference>
<organism evidence="3 4">
    <name type="scientific">Schistosoma margrebowiei</name>
    <dbReference type="NCBI Taxonomy" id="48269"/>
    <lineage>
        <taxon>Eukaryota</taxon>
        <taxon>Metazoa</taxon>
        <taxon>Spiralia</taxon>
        <taxon>Lophotrochozoa</taxon>
        <taxon>Platyhelminthes</taxon>
        <taxon>Trematoda</taxon>
        <taxon>Digenea</taxon>
        <taxon>Strigeidida</taxon>
        <taxon>Schistosomatoidea</taxon>
        <taxon>Schistosomatidae</taxon>
        <taxon>Schistosoma</taxon>
    </lineage>
</organism>
<evidence type="ECO:0000256" key="2">
    <source>
        <dbReference type="ARBA" id="ARBA00023134"/>
    </source>
</evidence>
<protein>
    <recommendedName>
        <fullName evidence="5">G domain-containing protein</fullName>
    </recommendedName>
</protein>
<dbReference type="Proteomes" id="UP000277204">
    <property type="component" value="Unassembled WGS sequence"/>
</dbReference>
<evidence type="ECO:0008006" key="5">
    <source>
        <dbReference type="Google" id="ProtNLM"/>
    </source>
</evidence>
<dbReference type="InterPro" id="IPR050755">
    <property type="entry name" value="TRAFAC_YlqF/YawG_RiboMat"/>
</dbReference>
<evidence type="ECO:0000256" key="1">
    <source>
        <dbReference type="ARBA" id="ARBA00022741"/>
    </source>
</evidence>
<accession>A0A3P8BDJ0</accession>
<reference evidence="3 4" key="1">
    <citation type="submission" date="2018-11" db="EMBL/GenBank/DDBJ databases">
        <authorList>
            <consortium name="Pathogen Informatics"/>
        </authorList>
    </citation>
    <scope>NUCLEOTIDE SEQUENCE [LARGE SCALE GENOMIC DNA]</scope>
    <source>
        <strain evidence="3 4">Zambia</strain>
    </source>
</reference>
<evidence type="ECO:0000313" key="4">
    <source>
        <dbReference type="Proteomes" id="UP000277204"/>
    </source>
</evidence>
<dbReference type="PANTHER" id="PTHR11089">
    <property type="entry name" value="GTP-BINDING PROTEIN-RELATED"/>
    <property type="match status" value="1"/>
</dbReference>
<keyword evidence="1" id="KW-0547">Nucleotide-binding</keyword>
<evidence type="ECO:0000313" key="3">
    <source>
        <dbReference type="EMBL" id="VDP07728.1"/>
    </source>
</evidence>
<proteinExistence type="predicted"/>
<gene>
    <name evidence="3" type="ORF">SMRZ_LOCUS13675</name>
</gene>
<name>A0A3P8BDJ0_9TREM</name>